<dbReference type="PANTHER" id="PTHR35585:SF1">
    <property type="entry name" value="HHE DOMAIN PROTEIN (AFU_ORTHOLOGUE AFUA_4G00730)"/>
    <property type="match status" value="1"/>
</dbReference>
<dbReference type="RefSeq" id="WP_207821843.1">
    <property type="nucleotide sequence ID" value="NZ_CP062006.1"/>
</dbReference>
<dbReference type="PANTHER" id="PTHR35585">
    <property type="entry name" value="HHE DOMAIN PROTEIN (AFU_ORTHOLOGUE AFUA_4G00730)"/>
    <property type="match status" value="1"/>
</dbReference>
<dbReference type="CDD" id="cd12108">
    <property type="entry name" value="Hr-like"/>
    <property type="match status" value="1"/>
</dbReference>
<dbReference type="Gene3D" id="1.20.120.520">
    <property type="entry name" value="nmb1532 protein domain like"/>
    <property type="match status" value="1"/>
</dbReference>
<dbReference type="Pfam" id="PF01814">
    <property type="entry name" value="Hemerythrin"/>
    <property type="match status" value="1"/>
</dbReference>
<protein>
    <submittedName>
        <fullName evidence="2">Hemerythrin domain-containing protein</fullName>
    </submittedName>
</protein>
<evidence type="ECO:0000313" key="2">
    <source>
        <dbReference type="EMBL" id="QTC86458.1"/>
    </source>
</evidence>
<dbReference type="EMBL" id="CP062006">
    <property type="protein sequence ID" value="QTC86458.1"/>
    <property type="molecule type" value="Genomic_DNA"/>
</dbReference>
<feature type="domain" description="Hemerythrin-like" evidence="1">
    <location>
        <begin position="69"/>
        <end position="180"/>
    </location>
</feature>
<evidence type="ECO:0000313" key="3">
    <source>
        <dbReference type="Proteomes" id="UP000663942"/>
    </source>
</evidence>
<evidence type="ECO:0000259" key="1">
    <source>
        <dbReference type="Pfam" id="PF01814"/>
    </source>
</evidence>
<dbReference type="InterPro" id="IPR012312">
    <property type="entry name" value="Hemerythrin-like"/>
</dbReference>
<proteinExistence type="predicted"/>
<reference evidence="2 3" key="1">
    <citation type="submission" date="2020-09" db="EMBL/GenBank/DDBJ databases">
        <title>Brevundimonas sp. LVF1 isolated from an oligotrophic pond in Goettingen, Germany.</title>
        <authorList>
            <person name="Friedrich I."/>
            <person name="Klassen A."/>
            <person name="Neubauer H."/>
            <person name="Schneider D."/>
            <person name="Hertel R."/>
            <person name="Daniel R."/>
        </authorList>
    </citation>
    <scope>NUCLEOTIDE SEQUENCE [LARGE SCALE GENOMIC DNA]</scope>
    <source>
        <strain evidence="2 3">LVF1</strain>
    </source>
</reference>
<keyword evidence="3" id="KW-1185">Reference proteome</keyword>
<dbReference type="Proteomes" id="UP000663942">
    <property type="component" value="Chromosome"/>
</dbReference>
<accession>A0ABX7SGK2</accession>
<gene>
    <name evidence="2" type="ORF">IFE19_09785</name>
</gene>
<name>A0ABX7SGK2_9CAUL</name>
<sequence length="220" mass="25116">MRKWVLGSEIRAKAGGKEQRAEDRVRPVAPRKARADAVAKARAVAPDLAARIGSTPATKFRGDPDIFGRLVEDHDRHRALLAMLEETKGKSPDRERLFVELVHELKAHAAAEEQALWSSVLRNPDTTDFARHAIAEHKEIDDLLADLAARDMASPGWIRRFAALREEYLHHIREEEQEQFVAAEEVLSLADRRFMRTVFNRRKQEEKAAAEVEKKIRFKA</sequence>
<organism evidence="2 3">
    <name type="scientific">Brevundimonas pondensis</name>
    <dbReference type="NCBI Taxonomy" id="2774189"/>
    <lineage>
        <taxon>Bacteria</taxon>
        <taxon>Pseudomonadati</taxon>
        <taxon>Pseudomonadota</taxon>
        <taxon>Alphaproteobacteria</taxon>
        <taxon>Caulobacterales</taxon>
        <taxon>Caulobacteraceae</taxon>
        <taxon>Brevundimonas</taxon>
    </lineage>
</organism>